<dbReference type="PANTHER" id="PTHR11224:SF17">
    <property type="entry name" value="E3 UBIQUITIN-PROTEIN LIGASE MAKORIN-2"/>
    <property type="match status" value="1"/>
</dbReference>
<feature type="domain" description="RING-type" evidence="18">
    <location>
        <begin position="222"/>
        <end position="276"/>
    </location>
</feature>
<dbReference type="GO" id="GO:0061630">
    <property type="term" value="F:ubiquitin protein ligase activity"/>
    <property type="evidence" value="ECO:0007669"/>
    <property type="project" value="UniProtKB-EC"/>
</dbReference>
<comment type="subcellular location">
    <subcellularLocation>
        <location evidence="3">Cytoplasm</location>
    </subcellularLocation>
    <subcellularLocation>
        <location evidence="2">Nucleus</location>
    </subcellularLocation>
</comment>
<evidence type="ECO:0000256" key="14">
    <source>
        <dbReference type="ARBA" id="ARBA00023242"/>
    </source>
</evidence>
<reference evidence="20" key="2">
    <citation type="submission" date="2025-09" db="UniProtKB">
        <authorList>
            <consortium name="Ensembl"/>
        </authorList>
    </citation>
    <scope>IDENTIFICATION</scope>
</reference>
<keyword evidence="6" id="KW-0963">Cytoplasm</keyword>
<evidence type="ECO:0000256" key="1">
    <source>
        <dbReference type="ARBA" id="ARBA00000900"/>
    </source>
</evidence>
<evidence type="ECO:0000256" key="11">
    <source>
        <dbReference type="ARBA" id="ARBA00022782"/>
    </source>
</evidence>
<dbReference type="SUPFAM" id="SSF90229">
    <property type="entry name" value="CCCH zinc finger"/>
    <property type="match status" value="2"/>
</dbReference>
<evidence type="ECO:0000256" key="17">
    <source>
        <dbReference type="PROSITE-ProRule" id="PRU00723"/>
    </source>
</evidence>
<dbReference type="GO" id="GO:0030154">
    <property type="term" value="P:cell differentiation"/>
    <property type="evidence" value="ECO:0007669"/>
    <property type="project" value="UniProtKB-KW"/>
</dbReference>
<dbReference type="AlphaFoldDB" id="A0A3Q3WY57"/>
<dbReference type="InterPro" id="IPR045072">
    <property type="entry name" value="MKRN-like"/>
</dbReference>
<proteinExistence type="predicted"/>
<feature type="zinc finger region" description="C3H1-type" evidence="17">
    <location>
        <begin position="8"/>
        <end position="30"/>
    </location>
</feature>
<dbReference type="SMART" id="SM00184">
    <property type="entry name" value="RING"/>
    <property type="match status" value="1"/>
</dbReference>
<evidence type="ECO:0000256" key="13">
    <source>
        <dbReference type="ARBA" id="ARBA00022833"/>
    </source>
</evidence>
<evidence type="ECO:0000256" key="7">
    <source>
        <dbReference type="ARBA" id="ARBA00022679"/>
    </source>
</evidence>
<dbReference type="STRING" id="94237.ENSMMOP00000023503"/>
<dbReference type="Pfam" id="PF14608">
    <property type="entry name" value="zf-CCCH_2"/>
    <property type="match status" value="2"/>
</dbReference>
<comment type="catalytic activity">
    <reaction evidence="1">
        <text>S-ubiquitinyl-[E2 ubiquitin-conjugating enzyme]-L-cysteine + [acceptor protein]-L-lysine = [E2 ubiquitin-conjugating enzyme]-L-cysteine + N(6)-ubiquitinyl-[acceptor protein]-L-lysine.</text>
        <dbReference type="EC" id="2.3.2.27"/>
    </reaction>
</comment>
<feature type="domain" description="C3H1-type" evidence="19">
    <location>
        <begin position="305"/>
        <end position="334"/>
    </location>
</feature>
<dbReference type="InterPro" id="IPR041367">
    <property type="entry name" value="Znf-CCCH_4"/>
</dbReference>
<dbReference type="Pfam" id="PF18044">
    <property type="entry name" value="zf-CCCH_4"/>
    <property type="match status" value="1"/>
</dbReference>
<dbReference type="SMART" id="SM00356">
    <property type="entry name" value="ZnF_C3H1"/>
    <property type="match status" value="4"/>
</dbReference>
<keyword evidence="13 17" id="KW-0862">Zinc</keyword>
<dbReference type="PROSITE" id="PS50089">
    <property type="entry name" value="ZF_RING_2"/>
    <property type="match status" value="1"/>
</dbReference>
<keyword evidence="12" id="KW-0833">Ubl conjugation pathway</keyword>
<dbReference type="GO" id="GO:0008270">
    <property type="term" value="F:zinc ion binding"/>
    <property type="evidence" value="ECO:0007669"/>
    <property type="project" value="UniProtKB-KW"/>
</dbReference>
<evidence type="ECO:0000256" key="6">
    <source>
        <dbReference type="ARBA" id="ARBA00022490"/>
    </source>
</evidence>
<dbReference type="SUPFAM" id="SSF57850">
    <property type="entry name" value="RING/U-box"/>
    <property type="match status" value="1"/>
</dbReference>
<dbReference type="InterPro" id="IPR001841">
    <property type="entry name" value="Znf_RING"/>
</dbReference>
<organism evidence="20 21">
    <name type="scientific">Mola mola</name>
    <name type="common">Ocean sunfish</name>
    <name type="synonym">Tetraodon mola</name>
    <dbReference type="NCBI Taxonomy" id="94237"/>
    <lineage>
        <taxon>Eukaryota</taxon>
        <taxon>Metazoa</taxon>
        <taxon>Chordata</taxon>
        <taxon>Craniata</taxon>
        <taxon>Vertebrata</taxon>
        <taxon>Euteleostomi</taxon>
        <taxon>Actinopterygii</taxon>
        <taxon>Neopterygii</taxon>
        <taxon>Teleostei</taxon>
        <taxon>Neoteleostei</taxon>
        <taxon>Acanthomorphata</taxon>
        <taxon>Eupercaria</taxon>
        <taxon>Tetraodontiformes</taxon>
        <taxon>Molidae</taxon>
        <taxon>Mola</taxon>
    </lineage>
</organism>
<evidence type="ECO:0000256" key="16">
    <source>
        <dbReference type="ARBA" id="ARBA00030863"/>
    </source>
</evidence>
<evidence type="ECO:0000256" key="2">
    <source>
        <dbReference type="ARBA" id="ARBA00004123"/>
    </source>
</evidence>
<dbReference type="GO" id="GO:0005634">
    <property type="term" value="C:nucleus"/>
    <property type="evidence" value="ECO:0007669"/>
    <property type="project" value="UniProtKB-SubCell"/>
</dbReference>
<evidence type="ECO:0000256" key="10">
    <source>
        <dbReference type="ARBA" id="ARBA00022771"/>
    </source>
</evidence>
<dbReference type="Pfam" id="PF00097">
    <property type="entry name" value="zf-C3HC4"/>
    <property type="match status" value="1"/>
</dbReference>
<feature type="domain" description="C3H1-type" evidence="19">
    <location>
        <begin position="32"/>
        <end position="59"/>
    </location>
</feature>
<evidence type="ECO:0000313" key="20">
    <source>
        <dbReference type="Ensembl" id="ENSMMOP00000023503.1"/>
    </source>
</evidence>
<feature type="domain" description="C3H1-type" evidence="19">
    <location>
        <begin position="8"/>
        <end position="30"/>
    </location>
</feature>
<dbReference type="PANTHER" id="PTHR11224">
    <property type="entry name" value="MAKORIN-RELATED"/>
    <property type="match status" value="1"/>
</dbReference>
<reference evidence="20" key="1">
    <citation type="submission" date="2025-08" db="UniProtKB">
        <authorList>
            <consortium name="Ensembl"/>
        </authorList>
    </citation>
    <scope>IDENTIFICATION</scope>
</reference>
<dbReference type="InterPro" id="IPR017907">
    <property type="entry name" value="Znf_RING_CS"/>
</dbReference>
<keyword evidence="9" id="KW-0677">Repeat</keyword>
<dbReference type="GO" id="GO:0000209">
    <property type="term" value="P:protein polyubiquitination"/>
    <property type="evidence" value="ECO:0007669"/>
    <property type="project" value="InterPro"/>
</dbReference>
<evidence type="ECO:0000256" key="5">
    <source>
        <dbReference type="ARBA" id="ARBA00012483"/>
    </source>
</evidence>
<keyword evidence="7" id="KW-0808">Transferase</keyword>
<dbReference type="PROSITE" id="PS50103">
    <property type="entry name" value="ZF_C3H1"/>
    <property type="match status" value="4"/>
</dbReference>
<dbReference type="Gene3D" id="4.10.1000.10">
    <property type="entry name" value="Zinc finger, CCCH-type"/>
    <property type="match status" value="1"/>
</dbReference>
<feature type="domain" description="C3H1-type" evidence="19">
    <location>
        <begin position="154"/>
        <end position="176"/>
    </location>
</feature>
<keyword evidence="11" id="KW-0221">Differentiation</keyword>
<evidence type="ECO:0000313" key="21">
    <source>
        <dbReference type="Proteomes" id="UP000261620"/>
    </source>
</evidence>
<dbReference type="EC" id="2.3.2.27" evidence="5"/>
<keyword evidence="21" id="KW-1185">Reference proteome</keyword>
<dbReference type="InterPro" id="IPR018957">
    <property type="entry name" value="Znf_C3HC4_RING-type"/>
</dbReference>
<comment type="pathway">
    <text evidence="4">Protein modification; protein ubiquitination.</text>
</comment>
<dbReference type="Gene3D" id="3.30.40.10">
    <property type="entry name" value="Zinc/RING finger domain, C3HC4 (zinc finger)"/>
    <property type="match status" value="1"/>
</dbReference>
<evidence type="ECO:0000259" key="18">
    <source>
        <dbReference type="PROSITE" id="PS50089"/>
    </source>
</evidence>
<evidence type="ECO:0000256" key="4">
    <source>
        <dbReference type="ARBA" id="ARBA00004906"/>
    </source>
</evidence>
<evidence type="ECO:0000256" key="3">
    <source>
        <dbReference type="ARBA" id="ARBA00004496"/>
    </source>
</evidence>
<evidence type="ECO:0000256" key="9">
    <source>
        <dbReference type="ARBA" id="ARBA00022737"/>
    </source>
</evidence>
<protein>
    <recommendedName>
        <fullName evidence="15">E3 ubiquitin-protein ligase makorin-2</fullName>
        <ecNumber evidence="5">2.3.2.27</ecNumber>
    </recommendedName>
    <alternativeName>
        <fullName evidence="16">RING-type E3 ubiquitin transferase makorin-2</fullName>
    </alternativeName>
</protein>
<feature type="zinc finger region" description="C3H1-type" evidence="17">
    <location>
        <begin position="32"/>
        <end position="59"/>
    </location>
</feature>
<dbReference type="InterPro" id="IPR013083">
    <property type="entry name" value="Znf_RING/FYVE/PHD"/>
</dbReference>
<evidence type="ECO:0000256" key="8">
    <source>
        <dbReference type="ARBA" id="ARBA00022723"/>
    </source>
</evidence>
<evidence type="ECO:0000256" key="15">
    <source>
        <dbReference type="ARBA" id="ARBA00029530"/>
    </source>
</evidence>
<keyword evidence="14" id="KW-0539">Nucleus</keyword>
<sequence>MSVTGELCCRYFLHGVCREGSRCLFSHDPSNSKPSTICKFYQRGACVYGERCRYDHIKVSSRGGGGGAASEGPAVGGGAGGGASFRGGVRKSWELGEGGERIGSSDWLVVCDVISRTCSLYLCTQQEICVFSCLFLLSAAPPSVGGAHKHLPQLCPYAAAGHCYYEGNCTYLHGDQCEVCGLQVLHPHDPDQRRAHEKMCLLAFEVDMEKAFAHQLSQDKVCSICMEVVVQKVNPSERRFGILSSCCHTFCLSCIRQWRCTKTFSNNIIKACPECRVASEFVIPSVYWVEDQDDKDHLIELFKSGVSKKACKHFDQGRGSCPFGGKCLYLHALPDGTRVESGRPRKQLSSEGNIRFMNSVRLWDFIEEREQRSAPPLRPFSDDLTELREFFMQMSGPSLDEAETVPTSDQ</sequence>
<feature type="zinc finger region" description="C3H1-type" evidence="17">
    <location>
        <begin position="305"/>
        <end position="334"/>
    </location>
</feature>
<dbReference type="FunFam" id="3.30.40.10:FF:000117">
    <property type="entry name" value="Probable E3 ubiquitin-protein ligase makorin-1"/>
    <property type="match status" value="1"/>
</dbReference>
<dbReference type="InterPro" id="IPR000571">
    <property type="entry name" value="Znf_CCCH"/>
</dbReference>
<dbReference type="InterPro" id="IPR036855">
    <property type="entry name" value="Znf_CCCH_sf"/>
</dbReference>
<evidence type="ECO:0000256" key="12">
    <source>
        <dbReference type="ARBA" id="ARBA00022786"/>
    </source>
</evidence>
<name>A0A3Q3WY57_MOLML</name>
<dbReference type="Ensembl" id="ENSMMOT00000023893.1">
    <property type="protein sequence ID" value="ENSMMOP00000023503.1"/>
    <property type="gene ID" value="ENSMMOG00000017861.1"/>
</dbReference>
<dbReference type="GO" id="GO:0005737">
    <property type="term" value="C:cytoplasm"/>
    <property type="evidence" value="ECO:0007669"/>
    <property type="project" value="UniProtKB-SubCell"/>
</dbReference>
<dbReference type="UniPathway" id="UPA00143"/>
<keyword evidence="10 17" id="KW-0863">Zinc-finger</keyword>
<feature type="zinc finger region" description="C3H1-type" evidence="17">
    <location>
        <begin position="154"/>
        <end position="176"/>
    </location>
</feature>
<dbReference type="Proteomes" id="UP000261620">
    <property type="component" value="Unplaced"/>
</dbReference>
<dbReference type="PROSITE" id="PS00518">
    <property type="entry name" value="ZF_RING_1"/>
    <property type="match status" value="1"/>
</dbReference>
<keyword evidence="8 17" id="KW-0479">Metal-binding</keyword>
<accession>A0A3Q3WY57</accession>
<evidence type="ECO:0000259" key="19">
    <source>
        <dbReference type="PROSITE" id="PS50103"/>
    </source>
</evidence>